<feature type="compositionally biased region" description="Polar residues" evidence="7">
    <location>
        <begin position="351"/>
        <end position="360"/>
    </location>
</feature>
<organism evidence="10">
    <name type="scientific">Fonticula alba</name>
    <name type="common">Slime mold</name>
    <dbReference type="NCBI Taxonomy" id="691883"/>
    <lineage>
        <taxon>Eukaryota</taxon>
        <taxon>Rotosphaerida</taxon>
        <taxon>Fonticulaceae</taxon>
        <taxon>Fonticula</taxon>
    </lineage>
</organism>
<dbReference type="GO" id="GO:0000139">
    <property type="term" value="C:Golgi membrane"/>
    <property type="evidence" value="ECO:0007669"/>
    <property type="project" value="TreeGrafter"/>
</dbReference>
<evidence type="ECO:0000256" key="3">
    <source>
        <dbReference type="ARBA" id="ARBA00022723"/>
    </source>
</evidence>
<proteinExistence type="predicted"/>
<dbReference type="OrthoDB" id="446635at2759"/>
<feature type="transmembrane region" description="Helical" evidence="8">
    <location>
        <begin position="172"/>
        <end position="190"/>
    </location>
</feature>
<dbReference type="GeneID" id="20526902"/>
<dbReference type="eggNOG" id="KOG1734">
    <property type="taxonomic scope" value="Eukaryota"/>
</dbReference>
<comment type="subcellular location">
    <subcellularLocation>
        <location evidence="1">Membrane</location>
        <topology evidence="1">Multi-pass membrane protein</topology>
    </subcellularLocation>
</comment>
<dbReference type="AlphaFoldDB" id="A0A058ZBB7"/>
<dbReference type="PANTHER" id="PTHR13407">
    <property type="entry name" value="RNF121 PROTEIN"/>
    <property type="match status" value="1"/>
</dbReference>
<evidence type="ECO:0000256" key="8">
    <source>
        <dbReference type="SAM" id="Phobius"/>
    </source>
</evidence>
<feature type="region of interest" description="Disordered" evidence="7">
    <location>
        <begin position="330"/>
        <end position="360"/>
    </location>
</feature>
<evidence type="ECO:0000256" key="5">
    <source>
        <dbReference type="ARBA" id="ARBA00023136"/>
    </source>
</evidence>
<keyword evidence="2 8" id="KW-0812">Transmembrane</keyword>
<dbReference type="InterPro" id="IPR013083">
    <property type="entry name" value="Znf_RING/FYVE/PHD"/>
</dbReference>
<reference evidence="10" key="1">
    <citation type="submission" date="2013-04" db="EMBL/GenBank/DDBJ databases">
        <title>The Genome Sequence of Fonticula alba ATCC 38817.</title>
        <authorList>
            <consortium name="The Broad Institute Genomics Platform"/>
            <person name="Russ C."/>
            <person name="Cuomo C."/>
            <person name="Burger G."/>
            <person name="Gray M.W."/>
            <person name="Holland P.W.H."/>
            <person name="King N."/>
            <person name="Lang F.B.F."/>
            <person name="Roger A.J."/>
            <person name="Ruiz-Trillo I."/>
            <person name="Brown M."/>
            <person name="Walker B."/>
            <person name="Young S."/>
            <person name="Zeng Q."/>
            <person name="Gargeya S."/>
            <person name="Fitzgerald M."/>
            <person name="Haas B."/>
            <person name="Abouelleil A."/>
            <person name="Allen A.W."/>
            <person name="Alvarado L."/>
            <person name="Arachchi H.M."/>
            <person name="Berlin A.M."/>
            <person name="Chapman S.B."/>
            <person name="Gainer-Dewar J."/>
            <person name="Goldberg J."/>
            <person name="Griggs A."/>
            <person name="Gujja S."/>
            <person name="Hansen M."/>
            <person name="Howarth C."/>
            <person name="Imamovic A."/>
            <person name="Ireland A."/>
            <person name="Larimer J."/>
            <person name="McCowan C."/>
            <person name="Murphy C."/>
            <person name="Pearson M."/>
            <person name="Poon T.W."/>
            <person name="Priest M."/>
            <person name="Roberts A."/>
            <person name="Saif S."/>
            <person name="Shea T."/>
            <person name="Sisk P."/>
            <person name="Sykes S."/>
            <person name="Wortman J."/>
            <person name="Nusbaum C."/>
            <person name="Birren B."/>
        </authorList>
    </citation>
    <scope>NUCLEOTIDE SEQUENCE [LARGE SCALE GENOMIC DNA]</scope>
    <source>
        <strain evidence="10">ATCC 38817</strain>
    </source>
</reference>
<dbReference type="InterPro" id="IPR040176">
    <property type="entry name" value="RNF121/RNF175"/>
</dbReference>
<dbReference type="RefSeq" id="XP_009494350.1">
    <property type="nucleotide sequence ID" value="XM_009496075.1"/>
</dbReference>
<keyword evidence="3" id="KW-0479">Metal-binding</keyword>
<feature type="transmembrane region" description="Helical" evidence="8">
    <location>
        <begin position="243"/>
        <end position="263"/>
    </location>
</feature>
<evidence type="ECO:0000256" key="2">
    <source>
        <dbReference type="ARBA" id="ARBA00022692"/>
    </source>
</evidence>
<dbReference type="GO" id="GO:0008270">
    <property type="term" value="F:zinc ion binding"/>
    <property type="evidence" value="ECO:0007669"/>
    <property type="project" value="UniProtKB-KW"/>
</dbReference>
<keyword evidence="5 8" id="KW-0472">Membrane</keyword>
<evidence type="ECO:0000313" key="10">
    <source>
        <dbReference type="EMBL" id="KCV71226.1"/>
    </source>
</evidence>
<keyword evidence="6" id="KW-0862">Zinc</keyword>
<dbReference type="SUPFAM" id="SSF57850">
    <property type="entry name" value="RING/U-box"/>
    <property type="match status" value="1"/>
</dbReference>
<keyword evidence="4 8" id="KW-1133">Transmembrane helix</keyword>
<keyword evidence="11" id="KW-1185">Reference proteome</keyword>
<dbReference type="InterPro" id="IPR001841">
    <property type="entry name" value="Znf_RING"/>
</dbReference>
<sequence length="510" mass="53576">MCTLSGLPPPLDIPSRLQLPALCCVPPLVAHSLQVPPLAPPRPHVPAAGRLAVGHGGRAGWGCPRHGGPPAARCLGRRHQDRPYRCALSLPACTPCPAGCSPLRTLGLGHGPKHGRMHLLLFGLYALTLAGAQAGLVLWHRRSPRTFRLASAAGVWFIPAGVALARGYIPFLVAWVPFTAINVAMLWHALGRRRLLPVAPRAVYQWHLLLFQLSSALSSAGYALLVGCFLGAGSVGAGRSSGLWAASLRLAAQLCFYGLYFGLLARDCAVLCAERMLLKMRLFAGPGVKVAGSPGAGAGAGPGSGFLRTATRLTSSLLVSGPPAPGGLLPTHVAHADSPAPRAQDPAELLSPSSGDLGSQSRLADELGVQLPFGGAPSRLDDGLLKCGLCAASLPTPKHLVRSGGPGPRRPGAPAAPASMAQLLESAVALPVCGHFFHHACIRGWAIVGKIDTCPVCSEKVDLAFFRGNPWDRVGWFHSNVLAVARHILVWQPLIFLAVRWLNTRFFGLH</sequence>
<dbReference type="GO" id="GO:0005789">
    <property type="term" value="C:endoplasmic reticulum membrane"/>
    <property type="evidence" value="ECO:0007669"/>
    <property type="project" value="TreeGrafter"/>
</dbReference>
<name>A0A058ZBB7_FONAL</name>
<keyword evidence="6" id="KW-0863">Zinc-finger</keyword>
<gene>
    <name evidence="10" type="ORF">H696_02177</name>
</gene>
<dbReference type="PANTHER" id="PTHR13407:SF0">
    <property type="entry name" value="FI05221P"/>
    <property type="match status" value="1"/>
</dbReference>
<accession>A0A058ZBB7</accession>
<evidence type="ECO:0000256" key="1">
    <source>
        <dbReference type="ARBA" id="ARBA00004141"/>
    </source>
</evidence>
<feature type="transmembrane region" description="Helical" evidence="8">
    <location>
        <begin position="146"/>
        <end position="165"/>
    </location>
</feature>
<dbReference type="PROSITE" id="PS50089">
    <property type="entry name" value="ZF_RING_2"/>
    <property type="match status" value="1"/>
</dbReference>
<dbReference type="GO" id="GO:0036503">
    <property type="term" value="P:ERAD pathway"/>
    <property type="evidence" value="ECO:0007669"/>
    <property type="project" value="TreeGrafter"/>
</dbReference>
<evidence type="ECO:0000259" key="9">
    <source>
        <dbReference type="PROSITE" id="PS50089"/>
    </source>
</evidence>
<evidence type="ECO:0000256" key="6">
    <source>
        <dbReference type="PROSITE-ProRule" id="PRU00175"/>
    </source>
</evidence>
<evidence type="ECO:0000313" key="11">
    <source>
        <dbReference type="Proteomes" id="UP000030693"/>
    </source>
</evidence>
<feature type="transmembrane region" description="Helical" evidence="8">
    <location>
        <begin position="119"/>
        <end position="140"/>
    </location>
</feature>
<feature type="transmembrane region" description="Helical" evidence="8">
    <location>
        <begin position="210"/>
        <end position="231"/>
    </location>
</feature>
<dbReference type="Proteomes" id="UP000030693">
    <property type="component" value="Unassembled WGS sequence"/>
</dbReference>
<evidence type="ECO:0000256" key="7">
    <source>
        <dbReference type="SAM" id="MobiDB-lite"/>
    </source>
</evidence>
<dbReference type="Gene3D" id="3.30.40.10">
    <property type="entry name" value="Zinc/RING finger domain, C3HC4 (zinc finger)"/>
    <property type="match status" value="1"/>
</dbReference>
<dbReference type="GO" id="GO:0061630">
    <property type="term" value="F:ubiquitin protein ligase activity"/>
    <property type="evidence" value="ECO:0007669"/>
    <property type="project" value="TreeGrafter"/>
</dbReference>
<dbReference type="EMBL" id="KB932203">
    <property type="protein sequence ID" value="KCV71226.1"/>
    <property type="molecule type" value="Genomic_DNA"/>
</dbReference>
<protein>
    <recommendedName>
        <fullName evidence="9">RING-type domain-containing protein</fullName>
    </recommendedName>
</protein>
<evidence type="ECO:0000256" key="4">
    <source>
        <dbReference type="ARBA" id="ARBA00022989"/>
    </source>
</evidence>
<feature type="domain" description="RING-type" evidence="9">
    <location>
        <begin position="387"/>
        <end position="458"/>
    </location>
</feature>
<dbReference type="SMART" id="SM00184">
    <property type="entry name" value="RING"/>
    <property type="match status" value="1"/>
</dbReference>